<feature type="region of interest" description="Disordered" evidence="1">
    <location>
        <begin position="135"/>
        <end position="186"/>
    </location>
</feature>
<evidence type="ECO:0000256" key="1">
    <source>
        <dbReference type="SAM" id="MobiDB-lite"/>
    </source>
</evidence>
<name>A0A9N7VZF9_PLEPL</name>
<reference evidence="2" key="1">
    <citation type="submission" date="2020-03" db="EMBL/GenBank/DDBJ databases">
        <authorList>
            <person name="Weist P."/>
        </authorList>
    </citation>
    <scope>NUCLEOTIDE SEQUENCE</scope>
</reference>
<comment type="caution">
    <text evidence="2">The sequence shown here is derived from an EMBL/GenBank/DDBJ whole genome shotgun (WGS) entry which is preliminary data.</text>
</comment>
<feature type="compositionally biased region" description="Low complexity" evidence="1">
    <location>
        <begin position="301"/>
        <end position="311"/>
    </location>
</feature>
<organism evidence="2 3">
    <name type="scientific">Pleuronectes platessa</name>
    <name type="common">European plaice</name>
    <dbReference type="NCBI Taxonomy" id="8262"/>
    <lineage>
        <taxon>Eukaryota</taxon>
        <taxon>Metazoa</taxon>
        <taxon>Chordata</taxon>
        <taxon>Craniata</taxon>
        <taxon>Vertebrata</taxon>
        <taxon>Euteleostomi</taxon>
        <taxon>Actinopterygii</taxon>
        <taxon>Neopterygii</taxon>
        <taxon>Teleostei</taxon>
        <taxon>Neoteleostei</taxon>
        <taxon>Acanthomorphata</taxon>
        <taxon>Carangaria</taxon>
        <taxon>Pleuronectiformes</taxon>
        <taxon>Pleuronectoidei</taxon>
        <taxon>Pleuronectidae</taxon>
        <taxon>Pleuronectes</taxon>
    </lineage>
</organism>
<keyword evidence="3" id="KW-1185">Reference proteome</keyword>
<dbReference type="AlphaFoldDB" id="A0A9N7VZF9"/>
<evidence type="ECO:0000313" key="2">
    <source>
        <dbReference type="EMBL" id="CAB1461136.1"/>
    </source>
</evidence>
<feature type="compositionally biased region" description="Low complexity" evidence="1">
    <location>
        <begin position="252"/>
        <end position="278"/>
    </location>
</feature>
<dbReference type="EMBL" id="CADEAL010004511">
    <property type="protein sequence ID" value="CAB1461136.1"/>
    <property type="molecule type" value="Genomic_DNA"/>
</dbReference>
<protein>
    <submittedName>
        <fullName evidence="2">Uncharacterized protein</fullName>
    </submittedName>
</protein>
<sequence length="320" mass="34263">MFGSPADWLRAARCSHVAPCAQTSSRVPPLSASPLPCQKGKQYGSPTRSEESERERERASITGCENLQESCNPQIESRGAGLHSFVVKVVLCSQTRRVSSQLNSVLAVISAPNVMAHGCGILAINNLVSRCSVQDRTESQRESNLPSPSRDARRRRRPLVRALCDSNPKESSPFINSSDAAAEKSQQYDGKNMALFEEEMDTSPMVSSLLSSLANYSNLPQGSKEHEEAENNDGESSRKKPVKRPLSPSPLSPSLSISHSTPSSSSSPSISFIIAPSREGGNVPSRKRFLSSPGVLRSLLSALPSSSSSPATAPPPSPSH</sequence>
<gene>
    <name evidence="2" type="ORF">PLEPLA_LOCUS49011</name>
</gene>
<dbReference type="Proteomes" id="UP001153269">
    <property type="component" value="Unassembled WGS sequence"/>
</dbReference>
<accession>A0A9N7VZF9</accession>
<feature type="compositionally biased region" description="Basic and acidic residues" evidence="1">
    <location>
        <begin position="48"/>
        <end position="59"/>
    </location>
</feature>
<proteinExistence type="predicted"/>
<evidence type="ECO:0000313" key="3">
    <source>
        <dbReference type="Proteomes" id="UP001153269"/>
    </source>
</evidence>
<feature type="compositionally biased region" description="Polar residues" evidence="1">
    <location>
        <begin position="169"/>
        <end position="186"/>
    </location>
</feature>
<feature type="region of interest" description="Disordered" evidence="1">
    <location>
        <begin position="301"/>
        <end position="320"/>
    </location>
</feature>
<feature type="region of interest" description="Disordered" evidence="1">
    <location>
        <begin position="216"/>
        <end position="289"/>
    </location>
</feature>
<feature type="region of interest" description="Disordered" evidence="1">
    <location>
        <begin position="23"/>
        <end position="59"/>
    </location>
</feature>